<feature type="repeat" description="CHCR" evidence="7">
    <location>
        <begin position="536"/>
        <end position="692"/>
    </location>
</feature>
<dbReference type="GO" id="GO:0006886">
    <property type="term" value="P:intracellular protein transport"/>
    <property type="evidence" value="ECO:0007669"/>
    <property type="project" value="UniProtKB-UniRule"/>
</dbReference>
<evidence type="ECO:0000313" key="10">
    <source>
        <dbReference type="EMBL" id="EFC47716.1"/>
    </source>
</evidence>
<dbReference type="InterPro" id="IPR011990">
    <property type="entry name" value="TPR-like_helical_dom_sf"/>
</dbReference>
<feature type="repeat" description="CHCR" evidence="7">
    <location>
        <begin position="831"/>
        <end position="970"/>
    </location>
</feature>
<gene>
    <name evidence="10" type="ORF">NAEGRDRAFT_78703</name>
</gene>
<dbReference type="GO" id="GO:0030130">
    <property type="term" value="C:clathrin coat of trans-Golgi network vesicle"/>
    <property type="evidence" value="ECO:0007669"/>
    <property type="project" value="InterPro"/>
</dbReference>
<dbReference type="FunFam" id="1.25.40.10:FF:000002">
    <property type="entry name" value="Clathrin heavy chain"/>
    <property type="match status" value="1"/>
</dbReference>
<proteinExistence type="inferred from homology"/>
<dbReference type="Gene3D" id="2.130.10.110">
    <property type="entry name" value="Clathrin heavy-chain terminal domain"/>
    <property type="match status" value="1"/>
</dbReference>
<dbReference type="PANTHER" id="PTHR10292">
    <property type="entry name" value="CLATHRIN HEAVY CHAIN RELATED"/>
    <property type="match status" value="1"/>
</dbReference>
<sequence length="1692" mass="193255">MSNQIPIQFTELFNLQNLGVNSQSISFTTVTLESDKFVCVRDQVSPNKSIQIVEVDSQNVTSNKVNADSAIMHPTAKVLALRAGNTIQIFNLEMKAKMKEHTMTEQVVFWRWINTNTIAIITATAVYHWSMDGQSAPKKMFDRHANLANSTIINYRTDSNLQWLLLIGLTRAEDNSTKGVMQLYSVEKKVTQPIEGHAACFVDYKLSNNFVTTVVCIASSTPQGGKLFVMEVPSNKPQDAPAFERKAVPIQFPAQGDFPVAMQASDRHGVFFMITKSGFLYMYDVESATLIFKNRISDDALFITAQRAGGFIGVNKRGQVLSVTVDDNTIIPYIANQLGDQGLSLKISSRANIGGNMVGDLYLQQFNAQLNQMNVQAAIALAADSPQGILRTPDTIARLQRLPVMQGQKPAISQYFQYIIEKGKLNTYESLELAKIVLQKQGGVDYLKKLLTDDKIEGSQDLGDFISGYSQELAMQIYLKGKAHDKIIDSLLRMGDYERVLAYCQKVEYTPDYYDIFRKLCMVNPDSAVKFASKIHENPETRIDPNTVIDLLVQGNLIKQVTAYLLDILKNDRPEEGALQTRLLEINLTYSPIQVVDSILGQKLVNHYDRIKIARLCEKAQLFQRALENYTDPADRKRVIVNTHAINVEWLIKWFEDVSKQEVFMYLRELIKNKNNLQVVVKVATANSSVLEPENLIPIFEEVKSNEGLYYYLGSIVNFSQDPQVHNKYIMAATRVNQLSEVERVTRESDYYEADVIKEFLKEARLTNQMPLINVCDKHGYIDEMVRYLYSNSQLKFIDMYAKSVNPIRTPEVVGALLDVDASEDFVRNLIMGVGNMCPTEPLVEEVEKRNKLKLLLPWLEARVNEGSQEPGCHNALAKIYIDLSQNAENFLINNQFYDSRVVGQYCEKRDPHLAFVAYKRGQCDLELVAVTNKNGMFKQQARYLVERQSPELWAHVLDNENTYRRQLIDQVVQTALPESKSSDEVSTTVKAFMTANLPNELIELLEKIVLHGSSEFKTNRNLQNLLILTAISAERTRVMDYINRLDKYDAADIARVAITKELYEEAFVMYSKNKLNTDAIRVLIDHIQSITRAAEFAKIVNEAECWSILARAQLNALVVADAIESFMKADDPTDYHNVIQYAEQQDEYKALIKFLEMARKKIQDSVIDTELVYSYAKYSKLKNKPEVLADMEDFISGPNLAQIQVVGDRLFDEQIYNAARTLFQSISNYARLTSTLIKLGLLREAVSSAQKANSIKSWKEVMMACIDASEFRYAQSCALNIIVHADELEDLLHYYEQRGYFEQVIELMEKGLGLERAHMGIFTELGVLYAKYRPEKLMEHITRYWGKCNIPKLLNAAEQNHLWAEMRFLYCHHDEPDAAVKVMMEHSTEAWDHSVFTETIIKVVNMELYYRAIQFYILENPKYLEDLLVVLTPKLDHERVARDIRYQNNGLDLPLIKKYLETVQDHDLPQVNEALNSLYIEEEDYLALKRSLEQYRNLDQLSLAAQLEGHDLLEFRRIASWLYKINKQWENSIKLSKKDNLYKDAMETAAESQKQDIAEDLLKFFVSKGLKDCFAAALYNCYNFVRPDIALELAWRNNIIDMVMPYMVQVLREYTTKVDDLVQESRQKKKEAELKSQQPTPEVGGYVDPNAAYGQTADAYGANYGQQYGNVGYDQYGANYGQQYGNGGYGF</sequence>
<dbReference type="GO" id="GO:0071439">
    <property type="term" value="C:clathrin complex"/>
    <property type="evidence" value="ECO:0007669"/>
    <property type="project" value="InterPro"/>
</dbReference>
<keyword evidence="5 6" id="KW-0968">Cytoplasmic vesicle</keyword>
<dbReference type="FunFam" id="1.25.40.10:FF:000005">
    <property type="entry name" value="Clathrin heavy chain"/>
    <property type="match status" value="1"/>
</dbReference>
<feature type="region of interest" description="Disordered" evidence="8">
    <location>
        <begin position="1630"/>
        <end position="1649"/>
    </location>
</feature>
<feature type="domain" description="Clathrin heavy chain linker core motif" evidence="9">
    <location>
        <begin position="327"/>
        <end position="350"/>
    </location>
</feature>
<dbReference type="eggNOG" id="KOG0985">
    <property type="taxonomic scope" value="Eukaryota"/>
</dbReference>
<protein>
    <recommendedName>
        <fullName evidence="6">Clathrin heavy chain</fullName>
    </recommendedName>
</protein>
<keyword evidence="2" id="KW-0677">Repeat</keyword>
<dbReference type="InterPro" id="IPR022365">
    <property type="entry name" value="Clathrin_H-chain_propeller_rpt"/>
</dbReference>
<dbReference type="GO" id="GO:0030132">
    <property type="term" value="C:clathrin coat of coated pit"/>
    <property type="evidence" value="ECO:0007669"/>
    <property type="project" value="InterPro"/>
</dbReference>
<dbReference type="PROSITE" id="PS50236">
    <property type="entry name" value="CHCR"/>
    <property type="match status" value="7"/>
</dbReference>
<organism evidence="11">
    <name type="scientific">Naegleria gruberi</name>
    <name type="common">Amoeba</name>
    <dbReference type="NCBI Taxonomy" id="5762"/>
    <lineage>
        <taxon>Eukaryota</taxon>
        <taxon>Discoba</taxon>
        <taxon>Heterolobosea</taxon>
        <taxon>Tetramitia</taxon>
        <taxon>Eutetramitia</taxon>
        <taxon>Vahlkampfiidae</taxon>
        <taxon>Naegleria</taxon>
    </lineage>
</organism>
<dbReference type="STRING" id="5762.D2V5V4"/>
<dbReference type="RefSeq" id="XP_002680460.1">
    <property type="nucleotide sequence ID" value="XM_002680414.1"/>
</dbReference>
<evidence type="ECO:0000256" key="8">
    <source>
        <dbReference type="SAM" id="MobiDB-lite"/>
    </source>
</evidence>
<dbReference type="Gene3D" id="1.25.40.730">
    <property type="match status" value="1"/>
</dbReference>
<evidence type="ECO:0000256" key="6">
    <source>
        <dbReference type="PIRNR" id="PIRNR002290"/>
    </source>
</evidence>
<comment type="function">
    <text evidence="6">Clathrin is the major protein of the polyhedral coat of coated pits and vesicles.</text>
</comment>
<dbReference type="Pfam" id="PF09268">
    <property type="entry name" value="Clathrin-link"/>
    <property type="match status" value="1"/>
</dbReference>
<dbReference type="PANTHER" id="PTHR10292:SF1">
    <property type="entry name" value="CLATHRIN HEAVY CHAIN"/>
    <property type="match status" value="1"/>
</dbReference>
<dbReference type="FunCoup" id="D2V5V4">
    <property type="interactions" value="338"/>
</dbReference>
<evidence type="ECO:0000256" key="2">
    <source>
        <dbReference type="ARBA" id="ARBA00022737"/>
    </source>
</evidence>
<dbReference type="PIRSF" id="PIRSF002290">
    <property type="entry name" value="Clathrin_H_chain"/>
    <property type="match status" value="1"/>
</dbReference>
<feature type="repeat" description="CHCR" evidence="7">
    <location>
        <begin position="1280"/>
        <end position="1426"/>
    </location>
</feature>
<dbReference type="EMBL" id="GG738853">
    <property type="protein sequence ID" value="EFC47716.1"/>
    <property type="molecule type" value="Genomic_DNA"/>
</dbReference>
<evidence type="ECO:0000256" key="1">
    <source>
        <dbReference type="ARBA" id="ARBA00009535"/>
    </source>
</evidence>
<dbReference type="InterPro" id="IPR000547">
    <property type="entry name" value="Clathrin_H-chain/VPS_repeat"/>
</dbReference>
<dbReference type="FunFam" id="1.25.40.10:FF:000001">
    <property type="entry name" value="Clathrin heavy chain"/>
    <property type="match status" value="1"/>
</dbReference>
<dbReference type="SMART" id="SM00299">
    <property type="entry name" value="CLH"/>
    <property type="match status" value="7"/>
</dbReference>
<comment type="subcellular location">
    <subcellularLocation>
        <location evidence="6">Cytoplasmic vesicle membrane</location>
        <topology evidence="6">Peripheral membrane protein</topology>
        <orientation evidence="6">Cytoplasmic side</orientation>
    </subcellularLocation>
    <subcellularLocation>
        <location evidence="6">Membrane</location>
        <location evidence="6">Coated pit</location>
        <topology evidence="6">Peripheral membrane protein</topology>
        <orientation evidence="6">Cytoplasmic side</orientation>
    </subcellularLocation>
</comment>
<dbReference type="Gene3D" id="1.25.40.10">
    <property type="entry name" value="Tetratricopeptide repeat domain"/>
    <property type="match status" value="4"/>
</dbReference>
<dbReference type="Proteomes" id="UP000006671">
    <property type="component" value="Unassembled WGS sequence"/>
</dbReference>
<feature type="repeat" description="CHCR" evidence="7">
    <location>
        <begin position="977"/>
        <end position="1123"/>
    </location>
</feature>
<evidence type="ECO:0000256" key="7">
    <source>
        <dbReference type="PROSITE-ProRule" id="PRU01006"/>
    </source>
</evidence>
<dbReference type="InterPro" id="IPR016025">
    <property type="entry name" value="Clathrin_H-chain_N"/>
</dbReference>
<dbReference type="VEuPathDB" id="AmoebaDB:NAEGRDRAFT_78703"/>
<dbReference type="InterPro" id="IPR015348">
    <property type="entry name" value="Clathrin_H-chain_linker_core"/>
</dbReference>
<dbReference type="SMR" id="D2V5V4"/>
<dbReference type="InterPro" id="IPR055358">
    <property type="entry name" value="CHCR"/>
</dbReference>
<evidence type="ECO:0000313" key="11">
    <source>
        <dbReference type="Proteomes" id="UP000006671"/>
    </source>
</evidence>
<accession>D2V5V4</accession>
<comment type="similarity">
    <text evidence="1 6">Belongs to the clathrin heavy chain family.</text>
</comment>
<reference evidence="10 11" key="1">
    <citation type="journal article" date="2010" name="Cell">
        <title>The genome of Naegleria gruberi illuminates early eukaryotic versatility.</title>
        <authorList>
            <person name="Fritz-Laylin L.K."/>
            <person name="Prochnik S.E."/>
            <person name="Ginger M.L."/>
            <person name="Dacks J.B."/>
            <person name="Carpenter M.L."/>
            <person name="Field M.C."/>
            <person name="Kuo A."/>
            <person name="Paredez A."/>
            <person name="Chapman J."/>
            <person name="Pham J."/>
            <person name="Shu S."/>
            <person name="Neupane R."/>
            <person name="Cipriano M."/>
            <person name="Mancuso J."/>
            <person name="Tu H."/>
            <person name="Salamov A."/>
            <person name="Lindquist E."/>
            <person name="Shapiro H."/>
            <person name="Lucas S."/>
            <person name="Grigoriev I.V."/>
            <person name="Cande W.Z."/>
            <person name="Fulton C."/>
            <person name="Rokhsar D.S."/>
            <person name="Dawson S.C."/>
        </authorList>
    </citation>
    <scope>NUCLEOTIDE SEQUENCE [LARGE SCALE GENOMIC DNA]</scope>
    <source>
        <strain evidence="10 11">NEG-M</strain>
    </source>
</reference>
<evidence type="ECO:0000256" key="5">
    <source>
        <dbReference type="ARBA" id="ARBA00023329"/>
    </source>
</evidence>
<dbReference type="Pfam" id="PF13838">
    <property type="entry name" value="Clathrin_H_link"/>
    <property type="match status" value="1"/>
</dbReference>
<evidence type="ECO:0000256" key="4">
    <source>
        <dbReference type="ARBA" id="ARBA00023176"/>
    </source>
</evidence>
<name>D2V5V4_NAEGR</name>
<dbReference type="GO" id="GO:0005198">
    <property type="term" value="F:structural molecule activity"/>
    <property type="evidence" value="ECO:0007669"/>
    <property type="project" value="InterPro"/>
</dbReference>
<dbReference type="InParanoid" id="D2V5V4"/>
<keyword evidence="11" id="KW-1185">Reference proteome</keyword>
<dbReference type="GO" id="GO:0006898">
    <property type="term" value="P:receptor-mediated endocytosis"/>
    <property type="evidence" value="ECO:0007669"/>
    <property type="project" value="TreeGrafter"/>
</dbReference>
<dbReference type="Pfam" id="PF00637">
    <property type="entry name" value="Clathrin"/>
    <property type="match status" value="7"/>
</dbReference>
<dbReference type="GO" id="GO:0032051">
    <property type="term" value="F:clathrin light chain binding"/>
    <property type="evidence" value="ECO:0007669"/>
    <property type="project" value="InterPro"/>
</dbReference>
<evidence type="ECO:0000259" key="9">
    <source>
        <dbReference type="Pfam" id="PF09268"/>
    </source>
</evidence>
<keyword evidence="4 6" id="KW-0168">Coated pit</keyword>
<feature type="repeat" description="CHCR" evidence="7">
    <location>
        <begin position="1127"/>
        <end position="1275"/>
    </location>
</feature>
<dbReference type="KEGG" id="ngr:NAEGRDRAFT_78703"/>
<evidence type="ECO:0000256" key="3">
    <source>
        <dbReference type="ARBA" id="ARBA00023136"/>
    </source>
</evidence>
<dbReference type="SUPFAM" id="SSF50989">
    <property type="entry name" value="Clathrin heavy-chain terminal domain"/>
    <property type="match status" value="1"/>
</dbReference>
<feature type="repeat" description="CHCR" evidence="7">
    <location>
        <begin position="693"/>
        <end position="826"/>
    </location>
</feature>
<dbReference type="OrthoDB" id="2113814at2759"/>
<dbReference type="InterPro" id="IPR016341">
    <property type="entry name" value="Clathrin_heavy_chain"/>
</dbReference>
<dbReference type="GeneID" id="8849271"/>
<feature type="repeat" description="CHCR" evidence="7">
    <location>
        <begin position="1429"/>
        <end position="1575"/>
    </location>
</feature>
<dbReference type="InterPro" id="IPR016024">
    <property type="entry name" value="ARM-type_fold"/>
</dbReference>
<dbReference type="FunFam" id="1.25.40.730:FF:000002">
    <property type="entry name" value="Clathrin heavy chain"/>
    <property type="match status" value="1"/>
</dbReference>
<dbReference type="SUPFAM" id="SSF48371">
    <property type="entry name" value="ARM repeat"/>
    <property type="match status" value="5"/>
</dbReference>
<dbReference type="Pfam" id="PF01394">
    <property type="entry name" value="Clathrin_propel"/>
    <property type="match status" value="1"/>
</dbReference>
<keyword evidence="3 6" id="KW-0472">Membrane</keyword>